<reference evidence="1 2" key="1">
    <citation type="journal article" date="2021" name="MBio">
        <title>Poor Competitiveness of Bradyrhizobium in Pigeon Pea Root Colonization in Indian Soils.</title>
        <authorList>
            <person name="Chalasani D."/>
            <person name="Basu A."/>
            <person name="Pullabhotla S.V.S.R.N."/>
            <person name="Jorrin B."/>
            <person name="Neal A.L."/>
            <person name="Poole P.S."/>
            <person name="Podile A.R."/>
            <person name="Tkacz A."/>
        </authorList>
    </citation>
    <scope>NUCLEOTIDE SEQUENCE [LARGE SCALE GENOMIC DNA]</scope>
    <source>
        <strain evidence="1 2">HU44</strain>
    </source>
</reference>
<evidence type="ECO:0000313" key="1">
    <source>
        <dbReference type="EMBL" id="MBW9062015.1"/>
    </source>
</evidence>
<comment type="caution">
    <text evidence="1">The sequence shown here is derived from an EMBL/GenBank/DDBJ whole genome shotgun (WGS) entry which is preliminary data.</text>
</comment>
<dbReference type="Proteomes" id="UP000757604">
    <property type="component" value="Unassembled WGS sequence"/>
</dbReference>
<organism evidence="1 2">
    <name type="scientific">Rhizobium herbae</name>
    <dbReference type="NCBI Taxonomy" id="508661"/>
    <lineage>
        <taxon>Bacteria</taxon>
        <taxon>Pseudomonadati</taxon>
        <taxon>Pseudomonadota</taxon>
        <taxon>Alphaproteobacteria</taxon>
        <taxon>Hyphomicrobiales</taxon>
        <taxon>Rhizobiaceae</taxon>
        <taxon>Rhizobium/Agrobacterium group</taxon>
        <taxon>Rhizobium</taxon>
    </lineage>
</organism>
<evidence type="ECO:0000313" key="2">
    <source>
        <dbReference type="Proteomes" id="UP000757604"/>
    </source>
</evidence>
<proteinExistence type="predicted"/>
<protein>
    <recommendedName>
        <fullName evidence="3">RiboL-PSP-HEPN domain-containing protein</fullName>
    </recommendedName>
</protein>
<keyword evidence="2" id="KW-1185">Reference proteome</keyword>
<dbReference type="RefSeq" id="WP_220370110.1">
    <property type="nucleotide sequence ID" value="NZ_JAEUAO010000001.1"/>
</dbReference>
<dbReference type="EMBL" id="JAEUAO010000001">
    <property type="protein sequence ID" value="MBW9062015.1"/>
    <property type="molecule type" value="Genomic_DNA"/>
</dbReference>
<accession>A0ABS7H589</accession>
<name>A0ABS7H589_9HYPH</name>
<sequence length="228" mass="26009">MSQLSPFDYNKAVAELPVLRDFIDFINRQIGVYTDSVSSYDGNKIRIERQVARVLHRTGKQIEDGQEVMMHTSFEDHNSPKVIHISVTSTDQYMSANSEKGFNHQQTCWAIIVFMFAFWNEEVRPKIARIREVEVQKVVVDAFGDLRIVRNAIIHNKGIMSAKEYGKLKVMSQLFQADKTIRLSHDQMHSLFVYIKQAIASIIMEYVGHLPGAPEISEIAGVAIQAPR</sequence>
<gene>
    <name evidence="1" type="ORF">JNB71_01680</name>
</gene>
<evidence type="ECO:0008006" key="3">
    <source>
        <dbReference type="Google" id="ProtNLM"/>
    </source>
</evidence>